<evidence type="ECO:0000256" key="3">
    <source>
        <dbReference type="ARBA" id="ARBA00023002"/>
    </source>
</evidence>
<dbReference type="GeneID" id="34519281"/>
<organism evidence="8 9">
    <name type="scientific">Kuraishia capsulata CBS 1993</name>
    <dbReference type="NCBI Taxonomy" id="1382522"/>
    <lineage>
        <taxon>Eukaryota</taxon>
        <taxon>Fungi</taxon>
        <taxon>Dikarya</taxon>
        <taxon>Ascomycota</taxon>
        <taxon>Saccharomycotina</taxon>
        <taxon>Pichiomycetes</taxon>
        <taxon>Pichiales</taxon>
        <taxon>Pichiaceae</taxon>
        <taxon>Kuraishia</taxon>
    </lineage>
</organism>
<comment type="catalytic activity">
    <reaction evidence="6">
        <text>[thioredoxin]-disulfide + L-methionine + H2O = L-methionine (S)-S-oxide + [thioredoxin]-dithiol</text>
        <dbReference type="Rhea" id="RHEA:19993"/>
        <dbReference type="Rhea" id="RHEA-COMP:10698"/>
        <dbReference type="Rhea" id="RHEA-COMP:10700"/>
        <dbReference type="ChEBI" id="CHEBI:15377"/>
        <dbReference type="ChEBI" id="CHEBI:29950"/>
        <dbReference type="ChEBI" id="CHEBI:50058"/>
        <dbReference type="ChEBI" id="CHEBI:57844"/>
        <dbReference type="ChEBI" id="CHEBI:58772"/>
        <dbReference type="EC" id="1.8.4.11"/>
    </reaction>
</comment>
<dbReference type="FunFam" id="3.30.1060.10:FF:000006">
    <property type="entry name" value="Peptide methionine sulfoxide reductase"/>
    <property type="match status" value="1"/>
</dbReference>
<gene>
    <name evidence="8" type="ORF">KUCA_T00001853001</name>
</gene>
<dbReference type="InterPro" id="IPR036509">
    <property type="entry name" value="Met_Sox_Rdtase_MsrA_sf"/>
</dbReference>
<dbReference type="Proteomes" id="UP000019384">
    <property type="component" value="Unassembled WGS sequence"/>
</dbReference>
<protein>
    <recommendedName>
        <fullName evidence="2">peptide-methionine (S)-S-oxide reductase</fullName>
        <ecNumber evidence="2">1.8.4.11</ecNumber>
    </recommendedName>
    <alternativeName>
        <fullName evidence="4">Peptide-methionine (S)-S-oxide reductase</fullName>
    </alternativeName>
</protein>
<dbReference type="InterPro" id="IPR002569">
    <property type="entry name" value="Met_Sox_Rdtase_MsrA_dom"/>
</dbReference>
<comment type="similarity">
    <text evidence="1">Belongs to the MsrA Met sulfoxide reductase family.</text>
</comment>
<evidence type="ECO:0000256" key="1">
    <source>
        <dbReference type="ARBA" id="ARBA00005591"/>
    </source>
</evidence>
<dbReference type="EC" id="1.8.4.11" evidence="2"/>
<sequence>MPSASTAQPISRTLKFNPANDAIVTVAGGCFWGIERLYRKHYGDKIVDLKVGYCNGKVSEPTYEQVCKGDTQHTEAVQISFDPAVVSYEELYEFLFLIHDPTTLNQQGHNTGIQYRSAIFVNSEEQVAIAKSAIAKQQTKWFPNHKIVTSIEPIENFWDAEEYHQLYLEKNPNGKHCPTHFLRTEPLK</sequence>
<evidence type="ECO:0000313" key="9">
    <source>
        <dbReference type="Proteomes" id="UP000019384"/>
    </source>
</evidence>
<reference evidence="8" key="1">
    <citation type="submission" date="2013-12" db="EMBL/GenBank/DDBJ databases">
        <authorList>
            <person name="Genoscope - CEA"/>
        </authorList>
    </citation>
    <scope>NUCLEOTIDE SEQUENCE</scope>
    <source>
        <strain evidence="8">CBS 1993</strain>
    </source>
</reference>
<proteinExistence type="inferred from homology"/>
<evidence type="ECO:0000313" key="8">
    <source>
        <dbReference type="EMBL" id="CDK25882.1"/>
    </source>
</evidence>
<feature type="domain" description="Peptide methionine sulphoxide reductase MsrA" evidence="7">
    <location>
        <begin position="24"/>
        <end position="176"/>
    </location>
</feature>
<accession>W6MLW5</accession>
<dbReference type="EMBL" id="HG793126">
    <property type="protein sequence ID" value="CDK25882.1"/>
    <property type="molecule type" value="Genomic_DNA"/>
</dbReference>
<dbReference type="NCBIfam" id="TIGR00401">
    <property type="entry name" value="msrA"/>
    <property type="match status" value="1"/>
</dbReference>
<dbReference type="STRING" id="1382522.W6MLW5"/>
<dbReference type="PANTHER" id="PTHR43774">
    <property type="entry name" value="PEPTIDE METHIONINE SULFOXIDE REDUCTASE"/>
    <property type="match status" value="1"/>
</dbReference>
<dbReference type="HAMAP" id="MF_01401">
    <property type="entry name" value="MsrA"/>
    <property type="match status" value="1"/>
</dbReference>
<dbReference type="Pfam" id="PF01625">
    <property type="entry name" value="PMSR"/>
    <property type="match status" value="1"/>
</dbReference>
<keyword evidence="3" id="KW-0560">Oxidoreductase</keyword>
<keyword evidence="9" id="KW-1185">Reference proteome</keyword>
<dbReference type="Gene3D" id="3.30.1060.10">
    <property type="entry name" value="Peptide methionine sulphoxide reductase MsrA"/>
    <property type="match status" value="1"/>
</dbReference>
<dbReference type="HOGENOM" id="CLU_031040_10_2_1"/>
<dbReference type="OrthoDB" id="77405at2759"/>
<evidence type="ECO:0000256" key="6">
    <source>
        <dbReference type="ARBA" id="ARBA00048782"/>
    </source>
</evidence>
<dbReference type="PANTHER" id="PTHR43774:SF1">
    <property type="entry name" value="PEPTIDE METHIONINE SULFOXIDE REDUCTASE MSRA 2"/>
    <property type="match status" value="1"/>
</dbReference>
<dbReference type="GO" id="GO:0034599">
    <property type="term" value="P:cellular response to oxidative stress"/>
    <property type="evidence" value="ECO:0007669"/>
    <property type="project" value="UniProtKB-ARBA"/>
</dbReference>
<name>W6MLW5_9ASCO</name>
<evidence type="ECO:0000259" key="7">
    <source>
        <dbReference type="Pfam" id="PF01625"/>
    </source>
</evidence>
<evidence type="ECO:0000256" key="5">
    <source>
        <dbReference type="ARBA" id="ARBA00047806"/>
    </source>
</evidence>
<dbReference type="AlphaFoldDB" id="W6MLW5"/>
<evidence type="ECO:0000256" key="2">
    <source>
        <dbReference type="ARBA" id="ARBA00012502"/>
    </source>
</evidence>
<dbReference type="GO" id="GO:0008113">
    <property type="term" value="F:peptide-methionine (S)-S-oxide reductase activity"/>
    <property type="evidence" value="ECO:0007669"/>
    <property type="project" value="UniProtKB-EC"/>
</dbReference>
<dbReference type="SUPFAM" id="SSF55068">
    <property type="entry name" value="Peptide methionine sulfoxide reductase"/>
    <property type="match status" value="1"/>
</dbReference>
<comment type="catalytic activity">
    <reaction evidence="5">
        <text>L-methionyl-[protein] + [thioredoxin]-disulfide + H2O = L-methionyl-(S)-S-oxide-[protein] + [thioredoxin]-dithiol</text>
        <dbReference type="Rhea" id="RHEA:14217"/>
        <dbReference type="Rhea" id="RHEA-COMP:10698"/>
        <dbReference type="Rhea" id="RHEA-COMP:10700"/>
        <dbReference type="Rhea" id="RHEA-COMP:12313"/>
        <dbReference type="Rhea" id="RHEA-COMP:12315"/>
        <dbReference type="ChEBI" id="CHEBI:15377"/>
        <dbReference type="ChEBI" id="CHEBI:16044"/>
        <dbReference type="ChEBI" id="CHEBI:29950"/>
        <dbReference type="ChEBI" id="CHEBI:44120"/>
        <dbReference type="ChEBI" id="CHEBI:50058"/>
        <dbReference type="EC" id="1.8.4.11"/>
    </reaction>
</comment>
<evidence type="ECO:0000256" key="4">
    <source>
        <dbReference type="ARBA" id="ARBA00030643"/>
    </source>
</evidence>
<reference evidence="8" key="2">
    <citation type="submission" date="2014-02" db="EMBL/GenBank/DDBJ databases">
        <title>Complete DNA sequence of /Kuraishia capsulata/ illustrates novel genomic features among budding yeasts (/Saccharomycotina/).</title>
        <authorList>
            <person name="Morales L."/>
            <person name="Noel B."/>
            <person name="Porcel B."/>
            <person name="Marcet-Houben M."/>
            <person name="Hullo M-F."/>
            <person name="Sacerdot C."/>
            <person name="Tekaia F."/>
            <person name="Leh-Louis V."/>
            <person name="Despons L."/>
            <person name="Khanna V."/>
            <person name="Aury J-M."/>
            <person name="Barbe V."/>
            <person name="Couloux A."/>
            <person name="Labadie K."/>
            <person name="Pelletier E."/>
            <person name="Souciet J-L."/>
            <person name="Boekhout T."/>
            <person name="Gabaldon T."/>
            <person name="Wincker P."/>
            <person name="Dujon B."/>
        </authorList>
    </citation>
    <scope>NUCLEOTIDE SEQUENCE</scope>
    <source>
        <strain evidence="8">CBS 1993</strain>
    </source>
</reference>
<dbReference type="RefSeq" id="XP_022457893.1">
    <property type="nucleotide sequence ID" value="XM_022604076.1"/>
</dbReference>